<dbReference type="EMBL" id="AVOT02009554">
    <property type="protein sequence ID" value="MBW0488338.1"/>
    <property type="molecule type" value="Genomic_DNA"/>
</dbReference>
<organism evidence="1 2">
    <name type="scientific">Austropuccinia psidii MF-1</name>
    <dbReference type="NCBI Taxonomy" id="1389203"/>
    <lineage>
        <taxon>Eukaryota</taxon>
        <taxon>Fungi</taxon>
        <taxon>Dikarya</taxon>
        <taxon>Basidiomycota</taxon>
        <taxon>Pucciniomycotina</taxon>
        <taxon>Pucciniomycetes</taxon>
        <taxon>Pucciniales</taxon>
        <taxon>Sphaerophragmiaceae</taxon>
        <taxon>Austropuccinia</taxon>
    </lineage>
</organism>
<keyword evidence="2" id="KW-1185">Reference proteome</keyword>
<proteinExistence type="predicted"/>
<evidence type="ECO:0000313" key="1">
    <source>
        <dbReference type="EMBL" id="MBW0488338.1"/>
    </source>
</evidence>
<reference evidence="1" key="1">
    <citation type="submission" date="2021-03" db="EMBL/GenBank/DDBJ databases">
        <title>Draft genome sequence of rust myrtle Austropuccinia psidii MF-1, a brazilian biotype.</title>
        <authorList>
            <person name="Quecine M.C."/>
            <person name="Pachon D.M.R."/>
            <person name="Bonatelli M.L."/>
            <person name="Correr F.H."/>
            <person name="Franceschini L.M."/>
            <person name="Leite T.F."/>
            <person name="Margarido G.R.A."/>
            <person name="Almeida C.A."/>
            <person name="Ferrarezi J.A."/>
            <person name="Labate C.A."/>
        </authorList>
    </citation>
    <scope>NUCLEOTIDE SEQUENCE</scope>
    <source>
        <strain evidence="1">MF-1</strain>
    </source>
</reference>
<dbReference type="AlphaFoldDB" id="A0A9Q3CSZ7"/>
<name>A0A9Q3CSZ7_9BASI</name>
<accession>A0A9Q3CSZ7</accession>
<dbReference type="Proteomes" id="UP000765509">
    <property type="component" value="Unassembled WGS sequence"/>
</dbReference>
<protein>
    <submittedName>
        <fullName evidence="1">Uncharacterized protein</fullName>
    </submittedName>
</protein>
<gene>
    <name evidence="1" type="ORF">O181_028053</name>
</gene>
<sequence>MRPTILLLLQSPQAETKMLPPISAPTPASYSLPLTILTLPQHPQGMPPTPPSTPLTPPPTCHLPFLPSCIRFIGYGGLLAYMMNAITEIC</sequence>
<evidence type="ECO:0000313" key="2">
    <source>
        <dbReference type="Proteomes" id="UP000765509"/>
    </source>
</evidence>
<comment type="caution">
    <text evidence="1">The sequence shown here is derived from an EMBL/GenBank/DDBJ whole genome shotgun (WGS) entry which is preliminary data.</text>
</comment>